<evidence type="ECO:0000313" key="13">
    <source>
        <dbReference type="Proteomes" id="UP001597102"/>
    </source>
</evidence>
<evidence type="ECO:0000256" key="6">
    <source>
        <dbReference type="ARBA" id="ARBA00022556"/>
    </source>
</evidence>
<comment type="caution">
    <text evidence="12">The sequence shown here is derived from an EMBL/GenBank/DDBJ whole genome shotgun (WGS) entry which is preliminary data.</text>
</comment>
<evidence type="ECO:0000313" key="12">
    <source>
        <dbReference type="EMBL" id="MFD0987245.1"/>
    </source>
</evidence>
<evidence type="ECO:0000256" key="10">
    <source>
        <dbReference type="ARBA" id="ARBA00048975"/>
    </source>
</evidence>
<reference evidence="13" key="1">
    <citation type="journal article" date="2019" name="Int. J. Syst. Evol. Microbiol.">
        <title>The Global Catalogue of Microorganisms (GCM) 10K type strain sequencing project: providing services to taxonomists for standard genome sequencing and annotation.</title>
        <authorList>
            <consortium name="The Broad Institute Genomics Platform"/>
            <consortium name="The Broad Institute Genome Sequencing Center for Infectious Disease"/>
            <person name="Wu L."/>
            <person name="Ma J."/>
        </authorList>
    </citation>
    <scope>NUCLEOTIDE SEQUENCE [LARGE SCALE GENOMIC DNA]</scope>
    <source>
        <strain evidence="13">CCUG 61697</strain>
    </source>
</reference>
<evidence type="ECO:0000256" key="11">
    <source>
        <dbReference type="HAMAP-Rule" id="MF_00392"/>
    </source>
</evidence>
<dbReference type="Proteomes" id="UP001597102">
    <property type="component" value="Unassembled WGS sequence"/>
</dbReference>
<dbReference type="PANTHER" id="PTHR30372:SF4">
    <property type="entry name" value="LIPID-A-DISACCHARIDE SYNTHASE, MITOCHONDRIAL-RELATED"/>
    <property type="match status" value="1"/>
</dbReference>
<dbReference type="SUPFAM" id="SSF53756">
    <property type="entry name" value="UDP-Glycosyltransferase/glycogen phosphorylase"/>
    <property type="match status" value="1"/>
</dbReference>
<accession>A0ABW3JBH6</accession>
<evidence type="ECO:0000256" key="5">
    <source>
        <dbReference type="ARBA" id="ARBA00022516"/>
    </source>
</evidence>
<dbReference type="InterPro" id="IPR003835">
    <property type="entry name" value="Glyco_trans_19"/>
</dbReference>
<dbReference type="PANTHER" id="PTHR30372">
    <property type="entry name" value="LIPID-A-DISACCHARIDE SYNTHASE"/>
    <property type="match status" value="1"/>
</dbReference>
<comment type="catalytic activity">
    <reaction evidence="10 11">
        <text>a lipid X + a UDP-2-N,3-O-bis[(3R)-3-hydroxyacyl]-alpha-D-glucosamine = a lipid A disaccharide + UDP + H(+)</text>
        <dbReference type="Rhea" id="RHEA:67828"/>
        <dbReference type="ChEBI" id="CHEBI:15378"/>
        <dbReference type="ChEBI" id="CHEBI:58223"/>
        <dbReference type="ChEBI" id="CHEBI:137748"/>
        <dbReference type="ChEBI" id="CHEBI:176338"/>
        <dbReference type="ChEBI" id="CHEBI:176343"/>
        <dbReference type="EC" id="2.4.1.182"/>
    </reaction>
</comment>
<dbReference type="HAMAP" id="MF_00392">
    <property type="entry name" value="LpxB"/>
    <property type="match status" value="1"/>
</dbReference>
<dbReference type="RefSeq" id="WP_379088855.1">
    <property type="nucleotide sequence ID" value="NZ_JBHTJO010000001.1"/>
</dbReference>
<dbReference type="EMBL" id="JBHTJO010000001">
    <property type="protein sequence ID" value="MFD0987245.1"/>
    <property type="molecule type" value="Genomic_DNA"/>
</dbReference>
<evidence type="ECO:0000256" key="4">
    <source>
        <dbReference type="ARBA" id="ARBA00020902"/>
    </source>
</evidence>
<evidence type="ECO:0000256" key="2">
    <source>
        <dbReference type="ARBA" id="ARBA00007868"/>
    </source>
</evidence>
<keyword evidence="13" id="KW-1185">Reference proteome</keyword>
<keyword evidence="6 11" id="KW-0441">Lipid A biosynthesis</keyword>
<dbReference type="EC" id="2.4.1.182" evidence="3 11"/>
<proteinExistence type="inferred from homology"/>
<name>A0ABW3JBH6_9HYPH</name>
<evidence type="ECO:0000256" key="3">
    <source>
        <dbReference type="ARBA" id="ARBA00012687"/>
    </source>
</evidence>
<keyword evidence="5 11" id="KW-0444">Lipid biosynthesis</keyword>
<dbReference type="GO" id="GO:0008915">
    <property type="term" value="F:lipid-A-disaccharide synthase activity"/>
    <property type="evidence" value="ECO:0007669"/>
    <property type="project" value="UniProtKB-EC"/>
</dbReference>
<comment type="function">
    <text evidence="1 11">Condensation of UDP-2,3-diacylglucosamine and 2,3-diacylglucosamine-1-phosphate to form lipid A disaccharide, a precursor of lipid A, a phosphorylated glycolipid that anchors the lipopolysaccharide to the outer membrane of the cell.</text>
</comment>
<dbReference type="Pfam" id="PF02684">
    <property type="entry name" value="LpxB"/>
    <property type="match status" value="1"/>
</dbReference>
<comment type="pathway">
    <text evidence="11">Bacterial outer membrane biogenesis; LPS lipid A biosynthesis.</text>
</comment>
<comment type="similarity">
    <text evidence="2 11">Belongs to the LpxB family.</text>
</comment>
<keyword evidence="7 11" id="KW-0328">Glycosyltransferase</keyword>
<protein>
    <recommendedName>
        <fullName evidence="4 11">Lipid-A-disaccharide synthase</fullName>
        <ecNumber evidence="3 11">2.4.1.182</ecNumber>
    </recommendedName>
</protein>
<sequence length="406" mass="45014">MAKRETDAADDRPLRLYLVAGEHSGDALGAKLIQGLRQLSTRPLELAGVSGELMEAEGCPSLFPLSDVSVMSPLAILRQLPFLIRRINETAEAAIAYQPDVLVILDSPEFTHQVAKRVRRWAPHIPIIDYVSPTVWAWRPGRAKKMRRYVDHVLAILPFEPEVHERLGGPACSYVGHPLVERVEELENLDPAPLRKELKIPEDAPVLVVLPGSRGTEVQRLMEPFGDALRMLQEKIPNLEVVLPTMASVRPLVEEGIKTWPLKPHIVSGTDNKFAAFKLGDVALAASGTVTLELALSRTPMVVAYKVDPLAAYIRYIILVDMVAMANLILGRKAFPELLQYYCTPEALTEALLPLLQGGPELEEQRQALDEVIRLVTEKDEPPSIRAARIVLSYAEEQEAPSRADI</sequence>
<evidence type="ECO:0000256" key="1">
    <source>
        <dbReference type="ARBA" id="ARBA00002056"/>
    </source>
</evidence>
<evidence type="ECO:0000256" key="9">
    <source>
        <dbReference type="ARBA" id="ARBA00023098"/>
    </source>
</evidence>
<dbReference type="NCBIfam" id="TIGR00215">
    <property type="entry name" value="lpxB"/>
    <property type="match status" value="1"/>
</dbReference>
<gene>
    <name evidence="11 12" type="primary">lpxB</name>
    <name evidence="12" type="ORF">ACFQ2F_09050</name>
</gene>
<keyword evidence="9 11" id="KW-0443">Lipid metabolism</keyword>
<evidence type="ECO:0000256" key="8">
    <source>
        <dbReference type="ARBA" id="ARBA00022679"/>
    </source>
</evidence>
<keyword evidence="8 11" id="KW-0808">Transferase</keyword>
<evidence type="ECO:0000256" key="7">
    <source>
        <dbReference type="ARBA" id="ARBA00022676"/>
    </source>
</evidence>
<organism evidence="12 13">
    <name type="scientific">Methyloligella solikamskensis</name>
    <dbReference type="NCBI Taxonomy" id="1177756"/>
    <lineage>
        <taxon>Bacteria</taxon>
        <taxon>Pseudomonadati</taxon>
        <taxon>Pseudomonadota</taxon>
        <taxon>Alphaproteobacteria</taxon>
        <taxon>Hyphomicrobiales</taxon>
        <taxon>Hyphomicrobiaceae</taxon>
        <taxon>Methyloligella</taxon>
    </lineage>
</organism>